<evidence type="ECO:0000259" key="9">
    <source>
        <dbReference type="SMART" id="SM00563"/>
    </source>
</evidence>
<evidence type="ECO:0000256" key="7">
    <source>
        <dbReference type="ARBA" id="ARBA00023315"/>
    </source>
</evidence>
<evidence type="ECO:0000256" key="5">
    <source>
        <dbReference type="ARBA" id="ARBA00022989"/>
    </source>
</evidence>
<keyword evidence="5" id="KW-1133">Transmembrane helix</keyword>
<dbReference type="GO" id="GO:0016791">
    <property type="term" value="F:phosphatase activity"/>
    <property type="evidence" value="ECO:0007669"/>
    <property type="project" value="TreeGrafter"/>
</dbReference>
<feature type="signal peptide" evidence="8">
    <location>
        <begin position="1"/>
        <end position="23"/>
    </location>
</feature>
<dbReference type="PANTHER" id="PTHR15486">
    <property type="entry name" value="ANCIENT UBIQUITOUS PROTEIN"/>
    <property type="match status" value="1"/>
</dbReference>
<keyword evidence="7" id="KW-0012">Acyltransferase</keyword>
<dbReference type="SUPFAM" id="SSF69593">
    <property type="entry name" value="Glycerol-3-phosphate (1)-acyltransferase"/>
    <property type="match status" value="1"/>
</dbReference>
<evidence type="ECO:0000313" key="11">
    <source>
        <dbReference type="Proteomes" id="UP001293593"/>
    </source>
</evidence>
<name>A0AAE1TGB2_9FABA</name>
<dbReference type="SMART" id="SM00563">
    <property type="entry name" value="PlsC"/>
    <property type="match status" value="1"/>
</dbReference>
<dbReference type="GO" id="GO:0016020">
    <property type="term" value="C:membrane"/>
    <property type="evidence" value="ECO:0007669"/>
    <property type="project" value="UniProtKB-SubCell"/>
</dbReference>
<protein>
    <recommendedName>
        <fullName evidence="9">Phospholipid/glycerol acyltransferase domain-containing protein</fullName>
    </recommendedName>
</protein>
<dbReference type="GO" id="GO:0010143">
    <property type="term" value="P:cutin biosynthetic process"/>
    <property type="evidence" value="ECO:0007669"/>
    <property type="project" value="TreeGrafter"/>
</dbReference>
<evidence type="ECO:0000256" key="4">
    <source>
        <dbReference type="ARBA" id="ARBA00022692"/>
    </source>
</evidence>
<sequence>MAKIPRPFFFRALFFFWYRFILKQLKNLVGIPKNINNTFGTQFKYQKYPSLAHRSDLNDLTLIFDVEGTLLRSPSLFPYFVLVAFEAGDLFRAIFLLLSYPLVCLVDDRMGIQIMVMICFFGVKAESFKAGRAVLPKFLLDNVGSEIFEVLSRGGKKVGVSRLPQVMVESFLREYLKIDFVVGRELKVFCGYYVGLMDPRNSKHARENVLEQNGCSHAIGITTFNNILDHDLFSHCKEIYLVTKADKRGWQKLARDKYPGALIFHDSRLAVGPTPLEGVAILMWLPFSIFLAIIRIILTLSLPYSVSTPLLPFTGLRLTASLPENWSQISAKSGGRVYVCNHRTLLDPLYLSFVLKTKDLIAVTYSLSGLSEILAPIKTVRLTRKRDEDASLMKELVKQGDVAVCPEGTTCREPYLLRFSPLFSEICDEIIPVAIDSRVSMFHGTTAGGFKWLDPVFFLMNPSPVYSVKLLQKVSPSSFTSGDEEDTRFQVANHVQSQIGKALGFECTKLTRKDKYLLLAGNEGVVSDERSGNLSWWGWASV</sequence>
<evidence type="ECO:0000256" key="8">
    <source>
        <dbReference type="SAM" id="SignalP"/>
    </source>
</evidence>
<accession>A0AAE1TGB2</accession>
<gene>
    <name evidence="10" type="ORF">QN277_013947</name>
</gene>
<keyword evidence="8" id="KW-0732">Signal</keyword>
<dbReference type="InterPro" id="IPR056462">
    <property type="entry name" value="HAD_RAM2/GPAT1-8"/>
</dbReference>
<keyword evidence="4" id="KW-0812">Transmembrane</keyword>
<comment type="caution">
    <text evidence="10">The sequence shown here is derived from an EMBL/GenBank/DDBJ whole genome shotgun (WGS) entry which is preliminary data.</text>
</comment>
<organism evidence="10 11">
    <name type="scientific">Acacia crassicarpa</name>
    <name type="common">northern wattle</name>
    <dbReference type="NCBI Taxonomy" id="499986"/>
    <lineage>
        <taxon>Eukaryota</taxon>
        <taxon>Viridiplantae</taxon>
        <taxon>Streptophyta</taxon>
        <taxon>Embryophyta</taxon>
        <taxon>Tracheophyta</taxon>
        <taxon>Spermatophyta</taxon>
        <taxon>Magnoliopsida</taxon>
        <taxon>eudicotyledons</taxon>
        <taxon>Gunneridae</taxon>
        <taxon>Pentapetalae</taxon>
        <taxon>rosids</taxon>
        <taxon>fabids</taxon>
        <taxon>Fabales</taxon>
        <taxon>Fabaceae</taxon>
        <taxon>Caesalpinioideae</taxon>
        <taxon>mimosoid clade</taxon>
        <taxon>Acacieae</taxon>
        <taxon>Acacia</taxon>
    </lineage>
</organism>
<evidence type="ECO:0000256" key="2">
    <source>
        <dbReference type="ARBA" id="ARBA00007937"/>
    </source>
</evidence>
<evidence type="ECO:0000256" key="1">
    <source>
        <dbReference type="ARBA" id="ARBA00004141"/>
    </source>
</evidence>
<dbReference type="EMBL" id="JAWXYG010000002">
    <property type="protein sequence ID" value="KAK4282589.1"/>
    <property type="molecule type" value="Genomic_DNA"/>
</dbReference>
<proteinExistence type="inferred from homology"/>
<dbReference type="PANTHER" id="PTHR15486:SF62">
    <property type="entry name" value="GLYCEROL-3-PHOSPHATE ACYLTRANSFERASE 2-RELATED"/>
    <property type="match status" value="1"/>
</dbReference>
<evidence type="ECO:0000256" key="6">
    <source>
        <dbReference type="ARBA" id="ARBA00023136"/>
    </source>
</evidence>
<keyword evidence="3" id="KW-0808">Transferase</keyword>
<reference evidence="10" key="1">
    <citation type="submission" date="2023-10" db="EMBL/GenBank/DDBJ databases">
        <title>Chromosome-level genome of the transformable northern wattle, Acacia crassicarpa.</title>
        <authorList>
            <person name="Massaro I."/>
            <person name="Sinha N.R."/>
            <person name="Poethig S."/>
            <person name="Leichty A.R."/>
        </authorList>
    </citation>
    <scope>NUCLEOTIDE SEQUENCE</scope>
    <source>
        <strain evidence="10">Acra3RX</strain>
        <tissue evidence="10">Leaf</tissue>
    </source>
</reference>
<dbReference type="AlphaFoldDB" id="A0AAE1TGB2"/>
<evidence type="ECO:0000256" key="3">
    <source>
        <dbReference type="ARBA" id="ARBA00022679"/>
    </source>
</evidence>
<comment type="similarity">
    <text evidence="2">Belongs to the GPAT/DAPAT family.</text>
</comment>
<evidence type="ECO:0000313" key="10">
    <source>
        <dbReference type="EMBL" id="KAK4282589.1"/>
    </source>
</evidence>
<dbReference type="GO" id="GO:0090447">
    <property type="term" value="F:glycerol-3-phosphate 2-O-acyltransferase activity"/>
    <property type="evidence" value="ECO:0007669"/>
    <property type="project" value="TreeGrafter"/>
</dbReference>
<feature type="chain" id="PRO_5041936000" description="Phospholipid/glycerol acyltransferase domain-containing protein" evidence="8">
    <location>
        <begin position="24"/>
        <end position="542"/>
    </location>
</feature>
<comment type="subcellular location">
    <subcellularLocation>
        <location evidence="1">Membrane</location>
        <topology evidence="1">Multi-pass membrane protein</topology>
    </subcellularLocation>
</comment>
<dbReference type="InterPro" id="IPR002123">
    <property type="entry name" value="Plipid/glycerol_acylTrfase"/>
</dbReference>
<dbReference type="Proteomes" id="UP001293593">
    <property type="component" value="Unassembled WGS sequence"/>
</dbReference>
<dbReference type="CDD" id="cd06551">
    <property type="entry name" value="LPLAT"/>
    <property type="match status" value="1"/>
</dbReference>
<dbReference type="Pfam" id="PF23270">
    <property type="entry name" value="HAD_RAM2_N"/>
    <property type="match status" value="1"/>
</dbReference>
<feature type="domain" description="Phospholipid/glycerol acyltransferase" evidence="9">
    <location>
        <begin position="336"/>
        <end position="438"/>
    </location>
</feature>
<keyword evidence="11" id="KW-1185">Reference proteome</keyword>
<keyword evidence="6" id="KW-0472">Membrane</keyword>
<dbReference type="Pfam" id="PF01553">
    <property type="entry name" value="Acyltransferase"/>
    <property type="match status" value="1"/>
</dbReference>